<comment type="caution">
    <text evidence="2">The sequence shown here is derived from an EMBL/GenBank/DDBJ whole genome shotgun (WGS) entry which is preliminary data.</text>
</comment>
<evidence type="ECO:0008006" key="4">
    <source>
        <dbReference type="Google" id="ProtNLM"/>
    </source>
</evidence>
<proteinExistence type="predicted"/>
<reference evidence="2 3" key="1">
    <citation type="submission" date="2024-01" db="EMBL/GenBank/DDBJ databases">
        <title>Multi-omics insights into the function and evolution of sodium benzoate biodegradation pathways in Benzoatithermus flavus gen. nov., sp. nov. from hot spring.</title>
        <authorList>
            <person name="Hu C.-J."/>
            <person name="Li W.-J."/>
        </authorList>
    </citation>
    <scope>NUCLEOTIDE SEQUENCE [LARGE SCALE GENOMIC DNA]</scope>
    <source>
        <strain evidence="2 3">SYSU G07066</strain>
    </source>
</reference>
<dbReference type="RefSeq" id="WP_418158400.1">
    <property type="nucleotide sequence ID" value="NZ_JBBLZC010000004.1"/>
</dbReference>
<sequence length="112" mass="10912">MREPAPSPLHRFGEQHLGKEGSMRESMYVGDALRRSRPVGALVLVAATLALAACSRSDGIGPSLSRDVTPTSRSSGPQTTTDSPALGSGGGPGAGDAIGSGGGIAGSGGAAP</sequence>
<feature type="region of interest" description="Disordered" evidence="1">
    <location>
        <begin position="57"/>
        <end position="112"/>
    </location>
</feature>
<feature type="region of interest" description="Disordered" evidence="1">
    <location>
        <begin position="1"/>
        <end position="24"/>
    </location>
</feature>
<protein>
    <recommendedName>
        <fullName evidence="4">Lipoprotein</fullName>
    </recommendedName>
</protein>
<evidence type="ECO:0000313" key="3">
    <source>
        <dbReference type="Proteomes" id="UP001375743"/>
    </source>
</evidence>
<gene>
    <name evidence="2" type="ORF">U1T56_05255</name>
</gene>
<feature type="compositionally biased region" description="Polar residues" evidence="1">
    <location>
        <begin position="66"/>
        <end position="81"/>
    </location>
</feature>
<evidence type="ECO:0000256" key="1">
    <source>
        <dbReference type="SAM" id="MobiDB-lite"/>
    </source>
</evidence>
<accession>A0ABU8XRC7</accession>
<evidence type="ECO:0000313" key="2">
    <source>
        <dbReference type="EMBL" id="MEK0082547.1"/>
    </source>
</evidence>
<dbReference type="Proteomes" id="UP001375743">
    <property type="component" value="Unassembled WGS sequence"/>
</dbReference>
<organism evidence="2 3">
    <name type="scientific">Benzoatithermus flavus</name>
    <dbReference type="NCBI Taxonomy" id="3108223"/>
    <lineage>
        <taxon>Bacteria</taxon>
        <taxon>Pseudomonadati</taxon>
        <taxon>Pseudomonadota</taxon>
        <taxon>Alphaproteobacteria</taxon>
        <taxon>Geminicoccales</taxon>
        <taxon>Geminicoccaceae</taxon>
        <taxon>Benzoatithermus</taxon>
    </lineage>
</organism>
<dbReference type="EMBL" id="JBBLZC010000004">
    <property type="protein sequence ID" value="MEK0082547.1"/>
    <property type="molecule type" value="Genomic_DNA"/>
</dbReference>
<feature type="compositionally biased region" description="Basic and acidic residues" evidence="1">
    <location>
        <begin position="11"/>
        <end position="23"/>
    </location>
</feature>
<feature type="compositionally biased region" description="Gly residues" evidence="1">
    <location>
        <begin position="87"/>
        <end position="112"/>
    </location>
</feature>
<keyword evidence="3" id="KW-1185">Reference proteome</keyword>
<name>A0ABU8XRC7_9PROT</name>